<dbReference type="EMBL" id="MWUE01000015">
    <property type="protein sequence ID" value="OQP33958.1"/>
    <property type="molecule type" value="Genomic_DNA"/>
</dbReference>
<dbReference type="GO" id="GO:0044781">
    <property type="term" value="P:bacterial-type flagellum organization"/>
    <property type="evidence" value="ECO:0007669"/>
    <property type="project" value="UniProtKB-KW"/>
</dbReference>
<accession>A0A1V9DJD2</accession>
<evidence type="ECO:0000256" key="2">
    <source>
        <dbReference type="ARBA" id="ARBA00022490"/>
    </source>
</evidence>
<dbReference type="InterPro" id="IPR008622">
    <property type="entry name" value="FliT"/>
</dbReference>
<comment type="subcellular location">
    <subcellularLocation>
        <location evidence="1">Cytoplasm</location>
        <location evidence="1">Cytosol</location>
    </subcellularLocation>
</comment>
<keyword evidence="6" id="KW-0966">Cell projection</keyword>
<dbReference type="Pfam" id="PF05400">
    <property type="entry name" value="FliT"/>
    <property type="match status" value="1"/>
</dbReference>
<evidence type="ECO:0000313" key="6">
    <source>
        <dbReference type="EMBL" id="OQP33958.1"/>
    </source>
</evidence>
<keyword evidence="3" id="KW-1005">Bacterial flagellum biogenesis</keyword>
<evidence type="ECO:0000313" key="7">
    <source>
        <dbReference type="Proteomes" id="UP000192769"/>
    </source>
</evidence>
<keyword evidence="6" id="KW-0969">Cilium</keyword>
<proteinExistence type="predicted"/>
<name>A0A1V9DJD2_9GAMM</name>
<comment type="caution">
    <text evidence="6">The sequence shown here is derived from an EMBL/GenBank/DDBJ whole genome shotgun (WGS) entry which is preliminary data.</text>
</comment>
<evidence type="ECO:0000256" key="1">
    <source>
        <dbReference type="ARBA" id="ARBA00004514"/>
    </source>
</evidence>
<keyword evidence="4" id="KW-0143">Chaperone</keyword>
<keyword evidence="7" id="KW-1185">Reference proteome</keyword>
<evidence type="ECO:0000256" key="3">
    <source>
        <dbReference type="ARBA" id="ARBA00022795"/>
    </source>
</evidence>
<sequence length="122" mass="13922">MILAPHLITIYQQLLDLSQQMLRFAAEGEWDDLIKKEVDYVSAVQRLARSTEAASPSVQAQEQLRPVLRHILDNESEVKRLLQERMNELSTLVNQNTRQKSVMSAYGKQGSVMVPMENQPLS</sequence>
<dbReference type="RefSeq" id="WP_081139104.1">
    <property type="nucleotide sequence ID" value="NZ_MWUE01000015.1"/>
</dbReference>
<dbReference type="Proteomes" id="UP000192769">
    <property type="component" value="Unassembled WGS sequence"/>
</dbReference>
<organism evidence="6 7">
    <name type="scientific">Pantoea latae</name>
    <dbReference type="NCBI Taxonomy" id="1964541"/>
    <lineage>
        <taxon>Bacteria</taxon>
        <taxon>Pseudomonadati</taxon>
        <taxon>Pseudomonadota</taxon>
        <taxon>Gammaproteobacteria</taxon>
        <taxon>Enterobacterales</taxon>
        <taxon>Erwiniaceae</taxon>
        <taxon>Pantoea</taxon>
    </lineage>
</organism>
<protein>
    <recommendedName>
        <fullName evidence="5">Flagellar protein FliT</fullName>
    </recommendedName>
</protein>
<gene>
    <name evidence="6" type="ORF">B2J69_10305</name>
</gene>
<evidence type="ECO:0000256" key="5">
    <source>
        <dbReference type="ARBA" id="ARBA00093797"/>
    </source>
</evidence>
<reference evidence="6 7" key="1">
    <citation type="submission" date="2017-02" db="EMBL/GenBank/DDBJ databases">
        <title>Whole genome shotgun sequence of Pantoea agglomerans strain AS1 isolated from a cycad, Zamia floridana in Central Florida, USA.</title>
        <authorList>
            <person name="Lata P."/>
            <person name="Govindarajan S."/>
            <person name="Qi F."/>
            <person name="Li J.-L."/>
            <person name="Maurya S.K."/>
            <person name="Sahoo M.K."/>
        </authorList>
    </citation>
    <scope>NUCLEOTIDE SEQUENCE [LARGE SCALE GENOMIC DNA]</scope>
    <source>
        <strain evidence="6 7">AS1</strain>
    </source>
</reference>
<keyword evidence="2" id="KW-0963">Cytoplasm</keyword>
<dbReference type="OrthoDB" id="6494117at2"/>
<keyword evidence="6" id="KW-0282">Flagellum</keyword>
<dbReference type="Gene3D" id="1.20.58.380">
    <property type="entry name" value="Flagellar protein flit"/>
    <property type="match status" value="1"/>
</dbReference>
<dbReference type="AlphaFoldDB" id="A0A1V9DJD2"/>
<dbReference type="NCBIfam" id="NF007836">
    <property type="entry name" value="PRK10548.1"/>
    <property type="match status" value="1"/>
</dbReference>
<evidence type="ECO:0000256" key="4">
    <source>
        <dbReference type="ARBA" id="ARBA00023186"/>
    </source>
</evidence>